<gene>
    <name evidence="1" type="ORF">EEDITHA_LOCUS111</name>
</gene>
<evidence type="ECO:0008006" key="3">
    <source>
        <dbReference type="Google" id="ProtNLM"/>
    </source>
</evidence>
<evidence type="ECO:0000313" key="1">
    <source>
        <dbReference type="EMBL" id="CAH2083402.1"/>
    </source>
</evidence>
<dbReference type="AlphaFoldDB" id="A0AAU9T900"/>
<evidence type="ECO:0000313" key="2">
    <source>
        <dbReference type="Proteomes" id="UP001153954"/>
    </source>
</evidence>
<keyword evidence="2" id="KW-1185">Reference proteome</keyword>
<dbReference type="EMBL" id="CAKOGL010000001">
    <property type="protein sequence ID" value="CAH2083402.1"/>
    <property type="molecule type" value="Genomic_DNA"/>
</dbReference>
<name>A0AAU9T900_EUPED</name>
<comment type="caution">
    <text evidence="1">The sequence shown here is derived from an EMBL/GenBank/DDBJ whole genome shotgun (WGS) entry which is preliminary data.</text>
</comment>
<accession>A0AAU9T900</accession>
<reference evidence="1" key="1">
    <citation type="submission" date="2022-03" db="EMBL/GenBank/DDBJ databases">
        <authorList>
            <person name="Tunstrom K."/>
        </authorList>
    </citation>
    <scope>NUCLEOTIDE SEQUENCE</scope>
</reference>
<protein>
    <recommendedName>
        <fullName evidence="3">C2H2-type domain-containing protein</fullName>
    </recommendedName>
</protein>
<dbReference type="Proteomes" id="UP001153954">
    <property type="component" value="Unassembled WGS sequence"/>
</dbReference>
<organism evidence="1 2">
    <name type="scientific">Euphydryas editha</name>
    <name type="common">Edith's checkerspot</name>
    <dbReference type="NCBI Taxonomy" id="104508"/>
    <lineage>
        <taxon>Eukaryota</taxon>
        <taxon>Metazoa</taxon>
        <taxon>Ecdysozoa</taxon>
        <taxon>Arthropoda</taxon>
        <taxon>Hexapoda</taxon>
        <taxon>Insecta</taxon>
        <taxon>Pterygota</taxon>
        <taxon>Neoptera</taxon>
        <taxon>Endopterygota</taxon>
        <taxon>Lepidoptera</taxon>
        <taxon>Glossata</taxon>
        <taxon>Ditrysia</taxon>
        <taxon>Papilionoidea</taxon>
        <taxon>Nymphalidae</taxon>
        <taxon>Nymphalinae</taxon>
        <taxon>Euphydryas</taxon>
    </lineage>
</organism>
<sequence length="150" mass="17573">MSKPALRKPKILHQSKKKHVDQKFIILTLKNKTKLVISCDAFNGIIMIGDKYKCIFCDVDMQMYTSKEQHKELFEHKKTLKNYPYIEELSENLVRPLNKINSYCTICNVMTSALSIKRHIKTDEHINELNRALMRASTYKPVDDINNNNK</sequence>
<proteinExistence type="predicted"/>